<feature type="transmembrane region" description="Helical" evidence="8">
    <location>
        <begin position="102"/>
        <end position="121"/>
    </location>
</feature>
<dbReference type="AlphaFoldDB" id="A0AAP0F7D6"/>
<evidence type="ECO:0000256" key="3">
    <source>
        <dbReference type="ARBA" id="ARBA00011489"/>
    </source>
</evidence>
<evidence type="ECO:0000256" key="7">
    <source>
        <dbReference type="ARBA" id="ARBA00023136"/>
    </source>
</evidence>
<evidence type="ECO:0000259" key="9">
    <source>
        <dbReference type="Pfam" id="PF04535"/>
    </source>
</evidence>
<evidence type="ECO:0000256" key="6">
    <source>
        <dbReference type="ARBA" id="ARBA00022989"/>
    </source>
</evidence>
<evidence type="ECO:0000256" key="5">
    <source>
        <dbReference type="ARBA" id="ARBA00022692"/>
    </source>
</evidence>
<keyword evidence="11" id="KW-1185">Reference proteome</keyword>
<dbReference type="PANTHER" id="PTHR33573">
    <property type="entry name" value="CASP-LIKE PROTEIN 4A4"/>
    <property type="match status" value="1"/>
</dbReference>
<feature type="transmembrane region" description="Helical" evidence="8">
    <location>
        <begin position="61"/>
        <end position="82"/>
    </location>
</feature>
<feature type="transmembrane region" description="Helical" evidence="8">
    <location>
        <begin position="12"/>
        <end position="36"/>
    </location>
</feature>
<organism evidence="10 11">
    <name type="scientific">Stephania yunnanensis</name>
    <dbReference type="NCBI Taxonomy" id="152371"/>
    <lineage>
        <taxon>Eukaryota</taxon>
        <taxon>Viridiplantae</taxon>
        <taxon>Streptophyta</taxon>
        <taxon>Embryophyta</taxon>
        <taxon>Tracheophyta</taxon>
        <taxon>Spermatophyta</taxon>
        <taxon>Magnoliopsida</taxon>
        <taxon>Ranunculales</taxon>
        <taxon>Menispermaceae</taxon>
        <taxon>Menispermoideae</taxon>
        <taxon>Cissampelideae</taxon>
        <taxon>Stephania</taxon>
    </lineage>
</organism>
<sequence>MAPPTSSPSLALPIINLVFRILTFIFLIASAIIVGINSMKAIVDNEIIITANIKIVNAHKYGVATCVLGMAYALFQIPFSIYHVSARKPMAVSDGLPLFTMFGDQVISYLLATGAAAIYGVSVDPKKFIDGLDDLLEQYGSGDISTLRSKRQRVGTSGWTRACAWPSACGRMDERAGARAWTGARRDFPRHGALARLGTSWRKARADLSTREARADLGTCLGARHETRADLGTRLGTPWHGALARLGTTPWHESGQTLARLGTSAGTGKTWRSKSKYAWLNFGCFLMESRKQLNIYYKERCALSLGGMGRLAGTLEHALGAMPRHDPWTDHGVGHSSSRWDSSEPRLARCAAWARTGTSRQVPVP</sequence>
<dbReference type="EMBL" id="JBBNAF010000010">
    <property type="protein sequence ID" value="KAK9106626.1"/>
    <property type="molecule type" value="Genomic_DNA"/>
</dbReference>
<dbReference type="GO" id="GO:0005886">
    <property type="term" value="C:plasma membrane"/>
    <property type="evidence" value="ECO:0007669"/>
    <property type="project" value="UniProtKB-SubCell"/>
</dbReference>
<protein>
    <recommendedName>
        <fullName evidence="8">CASP-like protein</fullName>
    </recommendedName>
</protein>
<evidence type="ECO:0000256" key="1">
    <source>
        <dbReference type="ARBA" id="ARBA00004651"/>
    </source>
</evidence>
<keyword evidence="6 8" id="KW-1133">Transmembrane helix</keyword>
<evidence type="ECO:0000256" key="2">
    <source>
        <dbReference type="ARBA" id="ARBA00007651"/>
    </source>
</evidence>
<accession>A0AAP0F7D6</accession>
<reference evidence="10 11" key="1">
    <citation type="submission" date="2024-01" db="EMBL/GenBank/DDBJ databases">
        <title>Genome assemblies of Stephania.</title>
        <authorList>
            <person name="Yang L."/>
        </authorList>
    </citation>
    <scope>NUCLEOTIDE SEQUENCE [LARGE SCALE GENOMIC DNA]</scope>
    <source>
        <strain evidence="10">YNDBR</strain>
        <tissue evidence="10">Leaf</tissue>
    </source>
</reference>
<feature type="domain" description="Casparian strip membrane protein" evidence="9">
    <location>
        <begin position="12"/>
        <end position="122"/>
    </location>
</feature>
<comment type="subcellular location">
    <subcellularLocation>
        <location evidence="1 8">Cell membrane</location>
        <topology evidence="1 8">Multi-pass membrane protein</topology>
    </subcellularLocation>
</comment>
<dbReference type="Proteomes" id="UP001420932">
    <property type="component" value="Unassembled WGS sequence"/>
</dbReference>
<keyword evidence="4 8" id="KW-1003">Cell membrane</keyword>
<evidence type="ECO:0000313" key="11">
    <source>
        <dbReference type="Proteomes" id="UP001420932"/>
    </source>
</evidence>
<keyword evidence="7 8" id="KW-0472">Membrane</keyword>
<evidence type="ECO:0000256" key="8">
    <source>
        <dbReference type="RuleBase" id="RU361233"/>
    </source>
</evidence>
<comment type="caution">
    <text evidence="10">The sequence shown here is derived from an EMBL/GenBank/DDBJ whole genome shotgun (WGS) entry which is preliminary data.</text>
</comment>
<comment type="caution">
    <text evidence="8">Lacks conserved residue(s) required for the propagation of feature annotation.</text>
</comment>
<name>A0AAP0F7D6_9MAGN</name>
<comment type="subunit">
    <text evidence="3 8">Homodimer and heterodimers.</text>
</comment>
<evidence type="ECO:0000313" key="10">
    <source>
        <dbReference type="EMBL" id="KAK9106626.1"/>
    </source>
</evidence>
<gene>
    <name evidence="10" type="ORF">Syun_022637</name>
</gene>
<keyword evidence="5 8" id="KW-0812">Transmembrane</keyword>
<dbReference type="Pfam" id="PF04535">
    <property type="entry name" value="CASP_dom"/>
    <property type="match status" value="1"/>
</dbReference>
<proteinExistence type="inferred from homology"/>
<dbReference type="PANTHER" id="PTHR33573:SF17">
    <property type="entry name" value="CASP-LIKE PROTEIN 4D1"/>
    <property type="match status" value="1"/>
</dbReference>
<evidence type="ECO:0000256" key="4">
    <source>
        <dbReference type="ARBA" id="ARBA00022475"/>
    </source>
</evidence>
<dbReference type="InterPro" id="IPR006702">
    <property type="entry name" value="CASP_dom"/>
</dbReference>
<comment type="similarity">
    <text evidence="2 8">Belongs to the Casparian strip membrane proteins (CASP) family.</text>
</comment>